<keyword evidence="4" id="KW-1185">Reference proteome</keyword>
<dbReference type="Proteomes" id="UP001301769">
    <property type="component" value="Unassembled WGS sequence"/>
</dbReference>
<evidence type="ECO:0000313" key="4">
    <source>
        <dbReference type="Proteomes" id="UP001301769"/>
    </source>
</evidence>
<protein>
    <recommendedName>
        <fullName evidence="2">DUF1996 domain-containing protein</fullName>
    </recommendedName>
</protein>
<dbReference type="PANTHER" id="PTHR43662">
    <property type="match status" value="1"/>
</dbReference>
<dbReference type="AlphaFoldDB" id="A0AAN7B7Q7"/>
<proteinExistence type="predicted"/>
<reference evidence="3" key="1">
    <citation type="journal article" date="2023" name="Mol. Phylogenet. Evol.">
        <title>Genome-scale phylogeny and comparative genomics of the fungal order Sordariales.</title>
        <authorList>
            <person name="Hensen N."/>
            <person name="Bonometti L."/>
            <person name="Westerberg I."/>
            <person name="Brannstrom I.O."/>
            <person name="Guillou S."/>
            <person name="Cros-Aarteil S."/>
            <person name="Calhoun S."/>
            <person name="Haridas S."/>
            <person name="Kuo A."/>
            <person name="Mondo S."/>
            <person name="Pangilinan J."/>
            <person name="Riley R."/>
            <person name="LaButti K."/>
            <person name="Andreopoulos B."/>
            <person name="Lipzen A."/>
            <person name="Chen C."/>
            <person name="Yan M."/>
            <person name="Daum C."/>
            <person name="Ng V."/>
            <person name="Clum A."/>
            <person name="Steindorff A."/>
            <person name="Ohm R.A."/>
            <person name="Martin F."/>
            <person name="Silar P."/>
            <person name="Natvig D.O."/>
            <person name="Lalanne C."/>
            <person name="Gautier V."/>
            <person name="Ament-Velasquez S.L."/>
            <person name="Kruys A."/>
            <person name="Hutchinson M.I."/>
            <person name="Powell A.J."/>
            <person name="Barry K."/>
            <person name="Miller A.N."/>
            <person name="Grigoriev I.V."/>
            <person name="Debuchy R."/>
            <person name="Gladieux P."/>
            <person name="Hiltunen Thoren M."/>
            <person name="Johannesson H."/>
        </authorList>
    </citation>
    <scope>NUCLEOTIDE SEQUENCE</scope>
    <source>
        <strain evidence="3">PSN293</strain>
    </source>
</reference>
<comment type="caution">
    <text evidence="3">The sequence shown here is derived from an EMBL/GenBank/DDBJ whole genome shotgun (WGS) entry which is preliminary data.</text>
</comment>
<feature type="signal peptide" evidence="1">
    <location>
        <begin position="1"/>
        <end position="17"/>
    </location>
</feature>
<organism evidence="3 4">
    <name type="scientific">Rhypophila decipiens</name>
    <dbReference type="NCBI Taxonomy" id="261697"/>
    <lineage>
        <taxon>Eukaryota</taxon>
        <taxon>Fungi</taxon>
        <taxon>Dikarya</taxon>
        <taxon>Ascomycota</taxon>
        <taxon>Pezizomycotina</taxon>
        <taxon>Sordariomycetes</taxon>
        <taxon>Sordariomycetidae</taxon>
        <taxon>Sordariales</taxon>
        <taxon>Naviculisporaceae</taxon>
        <taxon>Rhypophila</taxon>
    </lineage>
</organism>
<dbReference type="EMBL" id="MU858109">
    <property type="protein sequence ID" value="KAK4213399.1"/>
    <property type="molecule type" value="Genomic_DNA"/>
</dbReference>
<name>A0AAN7B7Q7_9PEZI</name>
<dbReference type="InterPro" id="IPR018535">
    <property type="entry name" value="DUF1996"/>
</dbReference>
<evidence type="ECO:0000259" key="2">
    <source>
        <dbReference type="Pfam" id="PF09362"/>
    </source>
</evidence>
<dbReference type="Pfam" id="PF09362">
    <property type="entry name" value="DUF1996"/>
    <property type="match status" value="1"/>
</dbReference>
<gene>
    <name evidence="3" type="ORF">QBC37DRAFT_316320</name>
</gene>
<feature type="chain" id="PRO_5042949159" description="DUF1996 domain-containing protein" evidence="1">
    <location>
        <begin position="18"/>
        <end position="348"/>
    </location>
</feature>
<dbReference type="PANTHER" id="PTHR43662:SF13">
    <property type="entry name" value="DUF1996 DOMAIN-CONTAINING PROTEIN"/>
    <property type="match status" value="1"/>
</dbReference>
<feature type="domain" description="DUF1996" evidence="2">
    <location>
        <begin position="32"/>
        <end position="280"/>
    </location>
</feature>
<keyword evidence="1" id="KW-0732">Signal</keyword>
<evidence type="ECO:0000313" key="3">
    <source>
        <dbReference type="EMBL" id="KAK4213399.1"/>
    </source>
</evidence>
<accession>A0AAN7B7Q7</accession>
<sequence>MRCSSVFALAVAAPASAIVRFHCSQLVVERLDPLVSPGMIPSPHVHQIVGGNSFNATMHPEKDMPGESTCTTCQFSEDFSNYWTAVLYFRAQNGTYKRVPQLGNNQYEKANGGLTIYYMQDAIYDPAQKSKVTAFKPGFRMFIGDINARSLSEAARFRYLTYTCMDTWTQRQPETMAFPTKKCKEGVMITLRFPTCWDGKNLDSPDHMSHMSYPETGTFESGGPCPATHPVRMSQVMYEVLWDTKRFNDLDWPAAGSNPWVWSFGDATGYGNHADYVFGWKGDALQRILDTPCYFDEPACKKSGATLQSLEEMNNCRLKTVVDEDIGSDAWLDALPGGFQAQYHPGDV</sequence>
<evidence type="ECO:0000256" key="1">
    <source>
        <dbReference type="SAM" id="SignalP"/>
    </source>
</evidence>
<reference evidence="3" key="2">
    <citation type="submission" date="2023-05" db="EMBL/GenBank/DDBJ databases">
        <authorList>
            <consortium name="Lawrence Berkeley National Laboratory"/>
            <person name="Steindorff A."/>
            <person name="Hensen N."/>
            <person name="Bonometti L."/>
            <person name="Westerberg I."/>
            <person name="Brannstrom I.O."/>
            <person name="Guillou S."/>
            <person name="Cros-Aarteil S."/>
            <person name="Calhoun S."/>
            <person name="Haridas S."/>
            <person name="Kuo A."/>
            <person name="Mondo S."/>
            <person name="Pangilinan J."/>
            <person name="Riley R."/>
            <person name="Labutti K."/>
            <person name="Andreopoulos B."/>
            <person name="Lipzen A."/>
            <person name="Chen C."/>
            <person name="Yanf M."/>
            <person name="Daum C."/>
            <person name="Ng V."/>
            <person name="Clum A."/>
            <person name="Ohm R."/>
            <person name="Martin F."/>
            <person name="Silar P."/>
            <person name="Natvig D."/>
            <person name="Lalanne C."/>
            <person name="Gautier V."/>
            <person name="Ament-Velasquez S.L."/>
            <person name="Kruys A."/>
            <person name="Hutchinson M.I."/>
            <person name="Powell A.J."/>
            <person name="Barry K."/>
            <person name="Miller A.N."/>
            <person name="Grigoriev I.V."/>
            <person name="Debuchy R."/>
            <person name="Gladieux P."/>
            <person name="Thoren M.H."/>
            <person name="Johannesson H."/>
        </authorList>
    </citation>
    <scope>NUCLEOTIDE SEQUENCE</scope>
    <source>
        <strain evidence="3">PSN293</strain>
    </source>
</reference>